<dbReference type="PANTHER" id="PTHR33164:SF43">
    <property type="entry name" value="HTH-TYPE TRANSCRIPTIONAL REPRESSOR YETL"/>
    <property type="match status" value="1"/>
</dbReference>
<name>A0A840ACW1_9PROT</name>
<gene>
    <name evidence="3" type="ORF">GGQ83_003238</name>
</gene>
<reference evidence="3 4" key="1">
    <citation type="submission" date="2020-08" db="EMBL/GenBank/DDBJ databases">
        <title>Genomic Encyclopedia of Type Strains, Phase IV (KMG-IV): sequencing the most valuable type-strain genomes for metagenomic binning, comparative biology and taxonomic classification.</title>
        <authorList>
            <person name="Goeker M."/>
        </authorList>
    </citation>
    <scope>NUCLEOTIDE SEQUENCE [LARGE SCALE GENOMIC DNA]</scope>
    <source>
        <strain evidence="3 4">DSM 19979</strain>
    </source>
</reference>
<dbReference type="AlphaFoldDB" id="A0A840ACW1"/>
<evidence type="ECO:0000259" key="2">
    <source>
        <dbReference type="PROSITE" id="PS50995"/>
    </source>
</evidence>
<keyword evidence="4" id="KW-1185">Reference proteome</keyword>
<organism evidence="3 4">
    <name type="scientific">Roseococcus suduntuyensis</name>
    <dbReference type="NCBI Taxonomy" id="455361"/>
    <lineage>
        <taxon>Bacteria</taxon>
        <taxon>Pseudomonadati</taxon>
        <taxon>Pseudomonadota</taxon>
        <taxon>Alphaproteobacteria</taxon>
        <taxon>Acetobacterales</taxon>
        <taxon>Roseomonadaceae</taxon>
        <taxon>Roseococcus</taxon>
    </lineage>
</organism>
<sequence>MSRTPSQDPSAPSAAVEEDDAPIARGATKGPLDDRLGFWLRLAQMTAFDMFNQAMSPLSLTPGRLGALLLIEAGTARRQTDLAEALRVKPPNMAVLLGGLEQEGLIRRVEDARNRRANILRLTPAGRALLRKAREREAAMETELASGLDATERAALITALRRIAERR</sequence>
<dbReference type="GO" id="GO:0003700">
    <property type="term" value="F:DNA-binding transcription factor activity"/>
    <property type="evidence" value="ECO:0007669"/>
    <property type="project" value="InterPro"/>
</dbReference>
<comment type="caution">
    <text evidence="3">The sequence shown here is derived from an EMBL/GenBank/DDBJ whole genome shotgun (WGS) entry which is preliminary data.</text>
</comment>
<evidence type="ECO:0000313" key="3">
    <source>
        <dbReference type="EMBL" id="MBB3899778.1"/>
    </source>
</evidence>
<protein>
    <submittedName>
        <fullName evidence="3">DNA-binding MarR family transcriptional regulator</fullName>
    </submittedName>
</protein>
<dbReference type="SMART" id="SM00347">
    <property type="entry name" value="HTH_MARR"/>
    <property type="match status" value="1"/>
</dbReference>
<dbReference type="RefSeq" id="WP_184385852.1">
    <property type="nucleotide sequence ID" value="NZ_JACIDJ010000006.1"/>
</dbReference>
<accession>A0A840ACW1</accession>
<dbReference type="InterPro" id="IPR036390">
    <property type="entry name" value="WH_DNA-bd_sf"/>
</dbReference>
<dbReference type="InterPro" id="IPR036388">
    <property type="entry name" value="WH-like_DNA-bd_sf"/>
</dbReference>
<dbReference type="InterPro" id="IPR039422">
    <property type="entry name" value="MarR/SlyA-like"/>
</dbReference>
<dbReference type="GO" id="GO:0006950">
    <property type="term" value="P:response to stress"/>
    <property type="evidence" value="ECO:0007669"/>
    <property type="project" value="TreeGrafter"/>
</dbReference>
<feature type="compositionally biased region" description="Polar residues" evidence="1">
    <location>
        <begin position="1"/>
        <end position="10"/>
    </location>
</feature>
<dbReference type="Proteomes" id="UP000553193">
    <property type="component" value="Unassembled WGS sequence"/>
</dbReference>
<keyword evidence="3" id="KW-0238">DNA-binding</keyword>
<evidence type="ECO:0000256" key="1">
    <source>
        <dbReference type="SAM" id="MobiDB-lite"/>
    </source>
</evidence>
<dbReference type="InterPro" id="IPR000835">
    <property type="entry name" value="HTH_MarR-typ"/>
</dbReference>
<proteinExistence type="predicted"/>
<dbReference type="GO" id="GO:0003677">
    <property type="term" value="F:DNA binding"/>
    <property type="evidence" value="ECO:0007669"/>
    <property type="project" value="UniProtKB-KW"/>
</dbReference>
<feature type="region of interest" description="Disordered" evidence="1">
    <location>
        <begin position="1"/>
        <end position="28"/>
    </location>
</feature>
<dbReference type="PRINTS" id="PR00598">
    <property type="entry name" value="HTHMARR"/>
</dbReference>
<dbReference type="PANTHER" id="PTHR33164">
    <property type="entry name" value="TRANSCRIPTIONAL REGULATOR, MARR FAMILY"/>
    <property type="match status" value="1"/>
</dbReference>
<dbReference type="PROSITE" id="PS50995">
    <property type="entry name" value="HTH_MARR_2"/>
    <property type="match status" value="1"/>
</dbReference>
<feature type="domain" description="HTH marR-type" evidence="2">
    <location>
        <begin position="33"/>
        <end position="165"/>
    </location>
</feature>
<evidence type="ECO:0000313" key="4">
    <source>
        <dbReference type="Proteomes" id="UP000553193"/>
    </source>
</evidence>
<dbReference type="SUPFAM" id="SSF46785">
    <property type="entry name" value="Winged helix' DNA-binding domain"/>
    <property type="match status" value="1"/>
</dbReference>
<dbReference type="Gene3D" id="1.10.10.10">
    <property type="entry name" value="Winged helix-like DNA-binding domain superfamily/Winged helix DNA-binding domain"/>
    <property type="match status" value="1"/>
</dbReference>
<dbReference type="Pfam" id="PF01047">
    <property type="entry name" value="MarR"/>
    <property type="match status" value="1"/>
</dbReference>
<dbReference type="EMBL" id="JACIDJ010000006">
    <property type="protein sequence ID" value="MBB3899778.1"/>
    <property type="molecule type" value="Genomic_DNA"/>
</dbReference>